<dbReference type="EMBL" id="PDEQ01000007">
    <property type="protein sequence ID" value="PEN12623.1"/>
    <property type="molecule type" value="Genomic_DNA"/>
</dbReference>
<dbReference type="AlphaFoldDB" id="A0A2A8CVI8"/>
<sequence length="252" mass="28959">MPYCANILDEFPGLRLHLENMLVGALPSHFVRMVRESKKRGEETDSRMARLNYRIQEALCRQVVVKLVRGALILPLIVDEFNPSILHVRRDPRAVVASYKRQAWTDWMEDSALHDLLLSPNDGRRDIFQRWGDEINKIDEMGYAARVAGYWALTEWYVDQHKEESDIALVSYERLCLEGADYLNDVFSHMNTGVQIESGTLSRESHTSNRSSNEKAKDRIWGWKSEMSPTEIRNVEAAVGMVGMSDSLIDRS</sequence>
<keyword evidence="3" id="KW-1185">Reference proteome</keyword>
<evidence type="ECO:0000313" key="2">
    <source>
        <dbReference type="EMBL" id="PEN12623.1"/>
    </source>
</evidence>
<dbReference type="SUPFAM" id="SSF52540">
    <property type="entry name" value="P-loop containing nucleoside triphosphate hydrolases"/>
    <property type="match status" value="1"/>
</dbReference>
<name>A0A2A8CVI8_9BACT</name>
<organism evidence="2 3">
    <name type="scientific">Longibacter salinarum</name>
    <dbReference type="NCBI Taxonomy" id="1850348"/>
    <lineage>
        <taxon>Bacteria</taxon>
        <taxon>Pseudomonadati</taxon>
        <taxon>Rhodothermota</taxon>
        <taxon>Rhodothermia</taxon>
        <taxon>Rhodothermales</taxon>
        <taxon>Salisaetaceae</taxon>
        <taxon>Longibacter</taxon>
    </lineage>
</organism>
<reference evidence="2 3" key="1">
    <citation type="submission" date="2017-10" db="EMBL/GenBank/DDBJ databases">
        <title>Draft genome of Longibacter Salinarum.</title>
        <authorList>
            <person name="Goh K.M."/>
            <person name="Shamsir M.S."/>
            <person name="Lim S.W."/>
        </authorList>
    </citation>
    <scope>NUCLEOTIDE SEQUENCE [LARGE SCALE GENOMIC DNA]</scope>
    <source>
        <strain evidence="2 3">KCTC 52045</strain>
    </source>
</reference>
<dbReference type="InterPro" id="IPR027417">
    <property type="entry name" value="P-loop_NTPase"/>
</dbReference>
<proteinExistence type="predicted"/>
<dbReference type="Proteomes" id="UP000220102">
    <property type="component" value="Unassembled WGS sequence"/>
</dbReference>
<accession>A0A2A8CVI8</accession>
<evidence type="ECO:0000256" key="1">
    <source>
        <dbReference type="SAM" id="MobiDB-lite"/>
    </source>
</evidence>
<dbReference type="Gene3D" id="3.40.50.300">
    <property type="entry name" value="P-loop containing nucleotide triphosphate hydrolases"/>
    <property type="match status" value="1"/>
</dbReference>
<protein>
    <recommendedName>
        <fullName evidence="4">Sulfotransferase domain-containing protein</fullName>
    </recommendedName>
</protein>
<evidence type="ECO:0008006" key="4">
    <source>
        <dbReference type="Google" id="ProtNLM"/>
    </source>
</evidence>
<feature type="region of interest" description="Disordered" evidence="1">
    <location>
        <begin position="198"/>
        <end position="217"/>
    </location>
</feature>
<feature type="compositionally biased region" description="Basic and acidic residues" evidence="1">
    <location>
        <begin position="203"/>
        <end position="217"/>
    </location>
</feature>
<evidence type="ECO:0000313" key="3">
    <source>
        <dbReference type="Proteomes" id="UP000220102"/>
    </source>
</evidence>
<comment type="caution">
    <text evidence="2">The sequence shown here is derived from an EMBL/GenBank/DDBJ whole genome shotgun (WGS) entry which is preliminary data.</text>
</comment>
<gene>
    <name evidence="2" type="ORF">CRI94_13995</name>
</gene>